<evidence type="ECO:0000313" key="1">
    <source>
        <dbReference type="EMBL" id="EOR95069.1"/>
    </source>
</evidence>
<gene>
    <name evidence="1" type="ORF">ADIARSV_1769</name>
</gene>
<keyword evidence="2" id="KW-1185">Reference proteome</keyword>
<accession>R9H1H7</accession>
<organism evidence="1 2">
    <name type="scientific">Arcticibacter svalbardensis MN12-7</name>
    <dbReference type="NCBI Taxonomy" id="1150600"/>
    <lineage>
        <taxon>Bacteria</taxon>
        <taxon>Pseudomonadati</taxon>
        <taxon>Bacteroidota</taxon>
        <taxon>Sphingobacteriia</taxon>
        <taxon>Sphingobacteriales</taxon>
        <taxon>Sphingobacteriaceae</taxon>
        <taxon>Arcticibacter</taxon>
    </lineage>
</organism>
<dbReference type="AlphaFoldDB" id="R9H1H7"/>
<dbReference type="EMBL" id="AQPN01000068">
    <property type="protein sequence ID" value="EOR95069.1"/>
    <property type="molecule type" value="Genomic_DNA"/>
</dbReference>
<dbReference type="STRING" id="1150600.ADIARSV_1769"/>
<dbReference type="PATRIC" id="fig|1150600.3.peg.1742"/>
<dbReference type="Proteomes" id="UP000014174">
    <property type="component" value="Unassembled WGS sequence"/>
</dbReference>
<name>R9H1H7_9SPHI</name>
<protein>
    <submittedName>
        <fullName evidence="1">Uncharacterized protein</fullName>
    </submittedName>
</protein>
<proteinExistence type="predicted"/>
<evidence type="ECO:0000313" key="2">
    <source>
        <dbReference type="Proteomes" id="UP000014174"/>
    </source>
</evidence>
<dbReference type="eggNOG" id="ENOG503358H">
    <property type="taxonomic scope" value="Bacteria"/>
</dbReference>
<comment type="caution">
    <text evidence="1">The sequence shown here is derived from an EMBL/GenBank/DDBJ whole genome shotgun (WGS) entry which is preliminary data.</text>
</comment>
<sequence length="117" mass="13279">MRLELKNKHSYIKRAVALFLLCVFAIALTPWSSFHHHEKEEKYCGVNGKFCSHKIHVKSQVHSCLICSAHFIKDYCFPNKLVFKVNLQCTILVKTFATTPASYTLLIGTSLRGPPLA</sequence>
<reference evidence="1 2" key="1">
    <citation type="journal article" date="2013" name="Genome Announc.">
        <title>Draft Genome Sequence of Arcticibacter svalbardensis Strain MN12-7T, a Member of the Family Sphingobacteriaceae Isolated from an Arctic Soil Sample.</title>
        <authorList>
            <person name="Shivaji S."/>
            <person name="Ara S."/>
            <person name="Prasad S."/>
            <person name="Manasa B.P."/>
            <person name="Begum Z."/>
            <person name="Singh A."/>
            <person name="Kumar Pinnaka A."/>
        </authorList>
    </citation>
    <scope>NUCLEOTIDE SEQUENCE [LARGE SCALE GENOMIC DNA]</scope>
    <source>
        <strain evidence="1 2">MN12-7</strain>
    </source>
</reference>